<keyword evidence="7" id="KW-1185">Reference proteome</keyword>
<dbReference type="InterPro" id="IPR029034">
    <property type="entry name" value="Cystine-knot_cytokine"/>
</dbReference>
<keyword evidence="4 5" id="KW-0732">Signal</keyword>
<evidence type="ECO:0000256" key="3">
    <source>
        <dbReference type="ARBA" id="ARBA00022525"/>
    </source>
</evidence>
<evidence type="ECO:0000313" key="7">
    <source>
        <dbReference type="Proteomes" id="UP000265080"/>
    </source>
</evidence>
<evidence type="ECO:0000256" key="4">
    <source>
        <dbReference type="ARBA" id="ARBA00022729"/>
    </source>
</evidence>
<reference evidence="6 7" key="1">
    <citation type="submission" date="2018-03" db="EMBL/GenBank/DDBJ databases">
        <title>Finding Nemo's genes: A chromosome-scale reference assembly of the genome of the orange clownfish Amphiprion percula.</title>
        <authorList>
            <person name="Lehmann R."/>
        </authorList>
    </citation>
    <scope>NUCLEOTIDE SEQUENCE</scope>
</reference>
<dbReference type="GO" id="GO:0005576">
    <property type="term" value="C:extracellular region"/>
    <property type="evidence" value="ECO:0007669"/>
    <property type="project" value="UniProtKB-SubCell"/>
</dbReference>
<dbReference type="GeneTree" id="ENSGT01030000234838"/>
<accession>A0A3P8RIP3</accession>
<feature type="signal peptide" evidence="5">
    <location>
        <begin position="1"/>
        <end position="26"/>
    </location>
</feature>
<protein>
    <recommendedName>
        <fullName evidence="8">Interleukin 17a/f1</fullName>
    </recommendedName>
</protein>
<feature type="chain" id="PRO_5044596797" description="Interleukin 17a/f1" evidence="5">
    <location>
        <begin position="27"/>
        <end position="136"/>
    </location>
</feature>
<dbReference type="OMA" id="FSKTQDC"/>
<evidence type="ECO:0000313" key="6">
    <source>
        <dbReference type="Ensembl" id="ENSAPEP00000000071.1"/>
    </source>
</evidence>
<name>A0A3P8RIP3_AMPPE</name>
<evidence type="ECO:0000256" key="1">
    <source>
        <dbReference type="ARBA" id="ARBA00004613"/>
    </source>
</evidence>
<comment type="subcellular location">
    <subcellularLocation>
        <location evidence="1">Secreted</location>
    </subcellularLocation>
</comment>
<dbReference type="GO" id="GO:0005125">
    <property type="term" value="F:cytokine activity"/>
    <property type="evidence" value="ECO:0007669"/>
    <property type="project" value="InterPro"/>
</dbReference>
<dbReference type="InterPro" id="IPR010345">
    <property type="entry name" value="IL-17_fam"/>
</dbReference>
<dbReference type="SUPFAM" id="SSF57501">
    <property type="entry name" value="Cystine-knot cytokines"/>
    <property type="match status" value="1"/>
</dbReference>
<sequence length="136" mass="14672">NSMKLHICTLLVFCSALLVVSSSAAASPRCDAMLEISGDASSLSGGNGNIHSRSLSPWKWTWTTVKDRIPTTIWEAQCTSSLCSGPNGEQTDGLNSVPIRQNILVLTRQDGGRCYTTSYRSVAVGCTCVWTKTNRN</sequence>
<evidence type="ECO:0000256" key="5">
    <source>
        <dbReference type="SAM" id="SignalP"/>
    </source>
</evidence>
<dbReference type="Proteomes" id="UP000265080">
    <property type="component" value="Chromosome 1"/>
</dbReference>
<dbReference type="AlphaFoldDB" id="A0A3P8RIP3"/>
<evidence type="ECO:0000256" key="2">
    <source>
        <dbReference type="ARBA" id="ARBA00007236"/>
    </source>
</evidence>
<dbReference type="Pfam" id="PF06083">
    <property type="entry name" value="IL17"/>
    <property type="match status" value="1"/>
</dbReference>
<organism evidence="6 7">
    <name type="scientific">Amphiprion percula</name>
    <name type="common">Orange clownfish</name>
    <name type="synonym">Lutjanus percula</name>
    <dbReference type="NCBI Taxonomy" id="161767"/>
    <lineage>
        <taxon>Eukaryota</taxon>
        <taxon>Metazoa</taxon>
        <taxon>Chordata</taxon>
        <taxon>Craniata</taxon>
        <taxon>Vertebrata</taxon>
        <taxon>Euteleostomi</taxon>
        <taxon>Actinopterygii</taxon>
        <taxon>Neopterygii</taxon>
        <taxon>Teleostei</taxon>
        <taxon>Neoteleostei</taxon>
        <taxon>Acanthomorphata</taxon>
        <taxon>Ovalentaria</taxon>
        <taxon>Pomacentridae</taxon>
        <taxon>Amphiprion</taxon>
    </lineage>
</organism>
<evidence type="ECO:0008006" key="8">
    <source>
        <dbReference type="Google" id="ProtNLM"/>
    </source>
</evidence>
<dbReference type="Ensembl" id="ENSAPET00000000071.1">
    <property type="protein sequence ID" value="ENSAPEP00000000071.1"/>
    <property type="gene ID" value="ENSAPEG00000000047.1"/>
</dbReference>
<proteinExistence type="inferred from homology"/>
<dbReference type="Ensembl" id="ENSAPET00000000092.1">
    <property type="protein sequence ID" value="ENSAPEP00000000090.1"/>
    <property type="gene ID" value="ENSAPEG00000000064.1"/>
</dbReference>
<dbReference type="Gene3D" id="2.10.90.10">
    <property type="entry name" value="Cystine-knot cytokines"/>
    <property type="match status" value="1"/>
</dbReference>
<dbReference type="STRING" id="161767.ENSAPEP00000000071"/>
<comment type="similarity">
    <text evidence="2">Belongs to the IL-17 family.</text>
</comment>
<keyword evidence="3" id="KW-0964">Secreted</keyword>
<reference evidence="6" key="2">
    <citation type="submission" date="2025-05" db="UniProtKB">
        <authorList>
            <consortium name="Ensembl"/>
        </authorList>
    </citation>
    <scope>IDENTIFICATION</scope>
</reference>